<reference evidence="2" key="2">
    <citation type="submission" date="2014-07" db="EMBL/GenBank/DDBJ databases">
        <authorList>
            <person name="Hull J."/>
        </authorList>
    </citation>
    <scope>NUCLEOTIDE SEQUENCE</scope>
</reference>
<protein>
    <submittedName>
        <fullName evidence="2">Pyruvate, phosphate dikinase 1, chloroplastic</fullName>
    </submittedName>
</protein>
<feature type="signal peptide" evidence="1">
    <location>
        <begin position="1"/>
        <end position="18"/>
    </location>
</feature>
<accession>A0A0A9ZAV8</accession>
<reference evidence="2" key="1">
    <citation type="journal article" date="2014" name="PLoS ONE">
        <title>Transcriptome-Based Identification of ABC Transporters in the Western Tarnished Plant Bug Lygus hesperus.</title>
        <authorList>
            <person name="Hull J.J."/>
            <person name="Chaney K."/>
            <person name="Geib S.M."/>
            <person name="Fabrick J.A."/>
            <person name="Brent C.S."/>
            <person name="Walsh D."/>
            <person name="Lavine L.C."/>
        </authorList>
    </citation>
    <scope>NUCLEOTIDE SEQUENCE</scope>
</reference>
<keyword evidence="2" id="KW-0418">Kinase</keyword>
<name>A0A0A9ZAV8_LYGHE</name>
<evidence type="ECO:0000313" key="2">
    <source>
        <dbReference type="EMBL" id="JAG41021.1"/>
    </source>
</evidence>
<keyword evidence="2" id="KW-0670">Pyruvate</keyword>
<gene>
    <name evidence="2" type="primary">PPDK_1</name>
    <name evidence="2" type="ORF">CM83_12201</name>
</gene>
<dbReference type="GO" id="GO:0016301">
    <property type="term" value="F:kinase activity"/>
    <property type="evidence" value="ECO:0007669"/>
    <property type="project" value="UniProtKB-KW"/>
</dbReference>
<dbReference type="EMBL" id="GBHO01002583">
    <property type="protein sequence ID" value="JAG41021.1"/>
    <property type="molecule type" value="Transcribed_RNA"/>
</dbReference>
<keyword evidence="1" id="KW-0732">Signal</keyword>
<sequence length="161" mass="17768">MKLSHCLSLACCFLLVAAKKKGGARQDTTLKTQKGSHGVKTDTLGRPKNISRSEMSSVGVVYAEQDPSDPTYRQLLQLAIENVDETWTPPDFSYSPIDTIEAVESSVVRGEGAWYNMVYTTPNGWIYNGDQCAISFTVWPTPEVPTYKDVTVQSLQCSPIL</sequence>
<feature type="chain" id="PRO_5002052720" evidence="1">
    <location>
        <begin position="19"/>
        <end position="161"/>
    </location>
</feature>
<organism evidence="2">
    <name type="scientific">Lygus hesperus</name>
    <name type="common">Western plant bug</name>
    <dbReference type="NCBI Taxonomy" id="30085"/>
    <lineage>
        <taxon>Eukaryota</taxon>
        <taxon>Metazoa</taxon>
        <taxon>Ecdysozoa</taxon>
        <taxon>Arthropoda</taxon>
        <taxon>Hexapoda</taxon>
        <taxon>Insecta</taxon>
        <taxon>Pterygota</taxon>
        <taxon>Neoptera</taxon>
        <taxon>Paraneoptera</taxon>
        <taxon>Hemiptera</taxon>
        <taxon>Heteroptera</taxon>
        <taxon>Panheteroptera</taxon>
        <taxon>Cimicomorpha</taxon>
        <taxon>Miridae</taxon>
        <taxon>Mirini</taxon>
        <taxon>Lygus</taxon>
    </lineage>
</organism>
<keyword evidence="2" id="KW-0808">Transferase</keyword>
<evidence type="ECO:0000256" key="1">
    <source>
        <dbReference type="SAM" id="SignalP"/>
    </source>
</evidence>
<proteinExistence type="predicted"/>
<dbReference type="AlphaFoldDB" id="A0A0A9ZAV8"/>